<dbReference type="GO" id="GO:0005506">
    <property type="term" value="F:iron ion binding"/>
    <property type="evidence" value="ECO:0007669"/>
    <property type="project" value="InterPro"/>
</dbReference>
<comment type="subcellular location">
    <subcellularLocation>
        <location evidence="2">Membrane</location>
    </subcellularLocation>
</comment>
<dbReference type="InterPro" id="IPR017972">
    <property type="entry name" value="Cyt_P450_CS"/>
</dbReference>
<dbReference type="InterPro" id="IPR002401">
    <property type="entry name" value="Cyt_P450_E_grp-I"/>
</dbReference>
<dbReference type="Pfam" id="PF00067">
    <property type="entry name" value="p450"/>
    <property type="match status" value="1"/>
</dbReference>
<dbReference type="GO" id="GO:0016020">
    <property type="term" value="C:membrane"/>
    <property type="evidence" value="ECO:0007669"/>
    <property type="project" value="UniProtKB-SubCell"/>
</dbReference>
<keyword evidence="9 14" id="KW-0560">Oxidoreductase</keyword>
<evidence type="ECO:0000313" key="16">
    <source>
        <dbReference type="Proteomes" id="UP000092993"/>
    </source>
</evidence>
<dbReference type="InterPro" id="IPR036396">
    <property type="entry name" value="Cyt_P450_sf"/>
</dbReference>
<evidence type="ECO:0000256" key="12">
    <source>
        <dbReference type="ARBA" id="ARBA00023136"/>
    </source>
</evidence>
<dbReference type="PANTHER" id="PTHR46300">
    <property type="entry name" value="P450, PUTATIVE (EUROFUNG)-RELATED-RELATED"/>
    <property type="match status" value="1"/>
</dbReference>
<keyword evidence="6" id="KW-0812">Transmembrane</keyword>
<evidence type="ECO:0000256" key="2">
    <source>
        <dbReference type="ARBA" id="ARBA00004370"/>
    </source>
</evidence>
<evidence type="ECO:0000256" key="5">
    <source>
        <dbReference type="ARBA" id="ARBA00022617"/>
    </source>
</evidence>
<evidence type="ECO:0000256" key="3">
    <source>
        <dbReference type="ARBA" id="ARBA00005179"/>
    </source>
</evidence>
<comment type="caution">
    <text evidence="15">The sequence shown here is derived from an EMBL/GenBank/DDBJ whole genome shotgun (WGS) entry which is preliminary data.</text>
</comment>
<evidence type="ECO:0000256" key="6">
    <source>
        <dbReference type="ARBA" id="ARBA00022692"/>
    </source>
</evidence>
<name>A0A1C7MHC4_GRIFR</name>
<protein>
    <submittedName>
        <fullName evidence="15">O-methylsterigmatocystin oxidoreductase</fullName>
    </submittedName>
</protein>
<reference evidence="15 16" key="1">
    <citation type="submission" date="2016-03" db="EMBL/GenBank/DDBJ databases">
        <title>Whole genome sequencing of Grifola frondosa 9006-11.</title>
        <authorList>
            <person name="Min B."/>
            <person name="Park H."/>
            <person name="Kim J.-G."/>
            <person name="Cho H."/>
            <person name="Oh Y.-L."/>
            <person name="Kong W.-S."/>
            <person name="Choi I.-G."/>
        </authorList>
    </citation>
    <scope>NUCLEOTIDE SEQUENCE [LARGE SCALE GENOMIC DNA]</scope>
    <source>
        <strain evidence="15 16">9006-11</strain>
    </source>
</reference>
<evidence type="ECO:0000256" key="14">
    <source>
        <dbReference type="RuleBase" id="RU000461"/>
    </source>
</evidence>
<dbReference type="PROSITE" id="PS00086">
    <property type="entry name" value="CYTOCHROME_P450"/>
    <property type="match status" value="1"/>
</dbReference>
<comment type="cofactor">
    <cofactor evidence="1 13">
        <name>heme</name>
        <dbReference type="ChEBI" id="CHEBI:30413"/>
    </cofactor>
</comment>
<dbReference type="STRING" id="5627.A0A1C7MHC4"/>
<dbReference type="PRINTS" id="PR00463">
    <property type="entry name" value="EP450I"/>
</dbReference>
<keyword evidence="8" id="KW-1133">Transmembrane helix</keyword>
<keyword evidence="5 13" id="KW-0349">Heme</keyword>
<dbReference type="Gene3D" id="1.10.630.10">
    <property type="entry name" value="Cytochrome P450"/>
    <property type="match status" value="1"/>
</dbReference>
<evidence type="ECO:0000256" key="13">
    <source>
        <dbReference type="PIRSR" id="PIRSR602401-1"/>
    </source>
</evidence>
<dbReference type="GO" id="GO:0016705">
    <property type="term" value="F:oxidoreductase activity, acting on paired donors, with incorporation or reduction of molecular oxygen"/>
    <property type="evidence" value="ECO:0007669"/>
    <property type="project" value="InterPro"/>
</dbReference>
<evidence type="ECO:0000256" key="4">
    <source>
        <dbReference type="ARBA" id="ARBA00010617"/>
    </source>
</evidence>
<dbReference type="PANTHER" id="PTHR46300:SF4">
    <property type="entry name" value="CYTOCHROME P450 98A3"/>
    <property type="match status" value="1"/>
</dbReference>
<evidence type="ECO:0000256" key="8">
    <source>
        <dbReference type="ARBA" id="ARBA00022989"/>
    </source>
</evidence>
<dbReference type="Proteomes" id="UP000092993">
    <property type="component" value="Unassembled WGS sequence"/>
</dbReference>
<dbReference type="GO" id="GO:0004497">
    <property type="term" value="F:monooxygenase activity"/>
    <property type="evidence" value="ECO:0007669"/>
    <property type="project" value="UniProtKB-KW"/>
</dbReference>
<sequence length="357" mass="40549">MVFSRVLSGTPIIFRDLRLQLCFPSRMADEPPALTTSLSSRTTGVSWNSREPIRPESISSKRGLFFSGFLALPRFRHDFDRIRAQDTILYTTLLREVRQQMDAGTSKECISSRSLDNAADLGFAEVELAYAVSAPFGAGIDTTVGSVEVFLLAALLFPGPAKKAQEELDRVVGRDRLPTFDDEDALPYLGAFVKEVTRWRPIAPFVARAVTRDDTYEKYFIPKDTSVYGNTYAMMKDQEMFPEPEVFRPERFLDTTEPRFADFTLPFGFGRRVCPGMHVALQSIYILVARTLWAFDVEPVRDEQGRAVLPDPDAFRFMGLSRVPEPFRFTLRPRTPDVVRIIEAETAEAEERLKEFD</sequence>
<evidence type="ECO:0000313" key="15">
    <source>
        <dbReference type="EMBL" id="OBZ76027.1"/>
    </source>
</evidence>
<dbReference type="OMA" id="IVIARWM"/>
<evidence type="ECO:0000256" key="10">
    <source>
        <dbReference type="ARBA" id="ARBA00023004"/>
    </source>
</evidence>
<dbReference type="InterPro" id="IPR050364">
    <property type="entry name" value="Cytochrome_P450_fung"/>
</dbReference>
<keyword evidence="16" id="KW-1185">Reference proteome</keyword>
<organism evidence="15 16">
    <name type="scientific">Grifola frondosa</name>
    <name type="common">Maitake</name>
    <name type="synonym">Polyporus frondosus</name>
    <dbReference type="NCBI Taxonomy" id="5627"/>
    <lineage>
        <taxon>Eukaryota</taxon>
        <taxon>Fungi</taxon>
        <taxon>Dikarya</taxon>
        <taxon>Basidiomycota</taxon>
        <taxon>Agaricomycotina</taxon>
        <taxon>Agaricomycetes</taxon>
        <taxon>Polyporales</taxon>
        <taxon>Grifolaceae</taxon>
        <taxon>Grifola</taxon>
    </lineage>
</organism>
<keyword evidence="11 14" id="KW-0503">Monooxygenase</keyword>
<evidence type="ECO:0000256" key="1">
    <source>
        <dbReference type="ARBA" id="ARBA00001971"/>
    </source>
</evidence>
<dbReference type="OrthoDB" id="1055148at2759"/>
<proteinExistence type="inferred from homology"/>
<evidence type="ECO:0000256" key="11">
    <source>
        <dbReference type="ARBA" id="ARBA00023033"/>
    </source>
</evidence>
<keyword evidence="10 13" id="KW-0408">Iron</keyword>
<dbReference type="EMBL" id="LUGG01000003">
    <property type="protein sequence ID" value="OBZ76027.1"/>
    <property type="molecule type" value="Genomic_DNA"/>
</dbReference>
<feature type="binding site" description="axial binding residue" evidence="13">
    <location>
        <position position="274"/>
    </location>
    <ligand>
        <name>heme</name>
        <dbReference type="ChEBI" id="CHEBI:30413"/>
    </ligand>
    <ligandPart>
        <name>Fe</name>
        <dbReference type="ChEBI" id="CHEBI:18248"/>
    </ligandPart>
</feature>
<dbReference type="InterPro" id="IPR001128">
    <property type="entry name" value="Cyt_P450"/>
</dbReference>
<keyword evidence="12" id="KW-0472">Membrane</keyword>
<keyword evidence="7 13" id="KW-0479">Metal-binding</keyword>
<dbReference type="AlphaFoldDB" id="A0A1C7MHC4"/>
<accession>A0A1C7MHC4</accession>
<comment type="pathway">
    <text evidence="3">Secondary metabolite biosynthesis.</text>
</comment>
<gene>
    <name evidence="15" type="primary">ordA_22</name>
    <name evidence="15" type="ORF">A0H81_03500</name>
</gene>
<evidence type="ECO:0000256" key="9">
    <source>
        <dbReference type="ARBA" id="ARBA00023002"/>
    </source>
</evidence>
<dbReference type="PRINTS" id="PR00385">
    <property type="entry name" value="P450"/>
</dbReference>
<evidence type="ECO:0000256" key="7">
    <source>
        <dbReference type="ARBA" id="ARBA00022723"/>
    </source>
</evidence>
<comment type="similarity">
    <text evidence="4 14">Belongs to the cytochrome P450 family.</text>
</comment>
<dbReference type="GO" id="GO:0020037">
    <property type="term" value="F:heme binding"/>
    <property type="evidence" value="ECO:0007669"/>
    <property type="project" value="InterPro"/>
</dbReference>
<dbReference type="SUPFAM" id="SSF48264">
    <property type="entry name" value="Cytochrome P450"/>
    <property type="match status" value="1"/>
</dbReference>